<name>A0A0G0G6K2_9BACT</name>
<reference evidence="1 2" key="1">
    <citation type="journal article" date="2015" name="Nature">
        <title>rRNA introns, odd ribosomes, and small enigmatic genomes across a large radiation of phyla.</title>
        <authorList>
            <person name="Brown C.T."/>
            <person name="Hug L.A."/>
            <person name="Thomas B.C."/>
            <person name="Sharon I."/>
            <person name="Castelle C.J."/>
            <person name="Singh A."/>
            <person name="Wilkins M.J."/>
            <person name="Williams K.H."/>
            <person name="Banfield J.F."/>
        </authorList>
    </citation>
    <scope>NUCLEOTIDE SEQUENCE [LARGE SCALE GENOMIC DNA]</scope>
</reference>
<protein>
    <submittedName>
        <fullName evidence="1">Uncharacterized protein</fullName>
    </submittedName>
</protein>
<proteinExistence type="predicted"/>
<gene>
    <name evidence="1" type="ORF">US40_C0001G0082</name>
</gene>
<evidence type="ECO:0000313" key="2">
    <source>
        <dbReference type="Proteomes" id="UP000034917"/>
    </source>
</evidence>
<dbReference type="AlphaFoldDB" id="A0A0G0G6K2"/>
<accession>A0A0G0G6K2</accession>
<dbReference type="EMBL" id="LBSV01000001">
    <property type="protein sequence ID" value="KKQ26733.1"/>
    <property type="molecule type" value="Genomic_DNA"/>
</dbReference>
<evidence type="ECO:0000313" key="1">
    <source>
        <dbReference type="EMBL" id="KKQ26733.1"/>
    </source>
</evidence>
<organism evidence="1 2">
    <name type="scientific">Candidatus Roizmanbacteria bacterium GW2011_GWC2_37_13</name>
    <dbReference type="NCBI Taxonomy" id="1618486"/>
    <lineage>
        <taxon>Bacteria</taxon>
        <taxon>Candidatus Roizmaniibacteriota</taxon>
    </lineage>
</organism>
<dbReference type="Proteomes" id="UP000034917">
    <property type="component" value="Unassembled WGS sequence"/>
</dbReference>
<sequence>MKIILSLFLSFLIVIFLNQTIFFNGIPKINAEKIRRTAKNIRNDLIIFKNNLKYRLSKNKVEYNQLLSDYERPMSIEFRLAVISPTPTLFLMPIAALVPTQEIPIVGPTNRPSPTLTSWPAPTIICTGQACLTPMKI</sequence>
<comment type="caution">
    <text evidence="1">The sequence shown here is derived from an EMBL/GenBank/DDBJ whole genome shotgun (WGS) entry which is preliminary data.</text>
</comment>